<dbReference type="Proteomes" id="UP000184327">
    <property type="component" value="Unassembled WGS sequence"/>
</dbReference>
<feature type="signal peptide" evidence="1">
    <location>
        <begin position="1"/>
        <end position="30"/>
    </location>
</feature>
<reference evidence="2 3" key="1">
    <citation type="submission" date="2016-11" db="EMBL/GenBank/DDBJ databases">
        <authorList>
            <person name="Jaros S."/>
            <person name="Januszkiewicz K."/>
            <person name="Wedrychowicz H."/>
        </authorList>
    </citation>
    <scope>NUCLEOTIDE SEQUENCE [LARGE SCALE GENOMIC DNA]</scope>
    <source>
        <strain evidence="2 3">DSM 16112</strain>
    </source>
</reference>
<gene>
    <name evidence="2" type="ORF">SAMN02745117_02403</name>
</gene>
<dbReference type="RefSeq" id="WP_143164518.1">
    <property type="nucleotide sequence ID" value="NZ_FQUZ01000034.1"/>
</dbReference>
<keyword evidence="3" id="KW-1185">Reference proteome</keyword>
<dbReference type="EMBL" id="FQUZ01000034">
    <property type="protein sequence ID" value="SHF67315.1"/>
    <property type="molecule type" value="Genomic_DNA"/>
</dbReference>
<protein>
    <submittedName>
        <fullName evidence="2">Uncharacterized protein</fullName>
    </submittedName>
</protein>
<evidence type="ECO:0000313" key="2">
    <source>
        <dbReference type="EMBL" id="SHF67315.1"/>
    </source>
</evidence>
<feature type="chain" id="PRO_5012002328" evidence="1">
    <location>
        <begin position="31"/>
        <end position="73"/>
    </location>
</feature>
<proteinExistence type="predicted"/>
<organism evidence="2 3">
    <name type="scientific">Lampropedia hyalina DSM 16112</name>
    <dbReference type="NCBI Taxonomy" id="1122156"/>
    <lineage>
        <taxon>Bacteria</taxon>
        <taxon>Pseudomonadati</taxon>
        <taxon>Pseudomonadota</taxon>
        <taxon>Betaproteobacteria</taxon>
        <taxon>Burkholderiales</taxon>
        <taxon>Comamonadaceae</taxon>
        <taxon>Lampropedia</taxon>
    </lineage>
</organism>
<keyword evidence="1" id="KW-0732">Signal</keyword>
<dbReference type="AlphaFoldDB" id="A0A1M5DK90"/>
<evidence type="ECO:0000256" key="1">
    <source>
        <dbReference type="SAM" id="SignalP"/>
    </source>
</evidence>
<sequence length="73" mass="7285">MTSNKVNRFTFDKHSVVLFSALVLAGASSAGTNAARTGAAQASLSAPVAQTVSVAAAAALPQRLGQAGTRRAD</sequence>
<name>A0A1M5DK90_9BURK</name>
<accession>A0A1M5DK90</accession>
<evidence type="ECO:0000313" key="3">
    <source>
        <dbReference type="Proteomes" id="UP000184327"/>
    </source>
</evidence>